<comment type="caution">
    <text evidence="3">The sequence shown here is derived from an EMBL/GenBank/DDBJ whole genome shotgun (WGS) entry which is preliminary data.</text>
</comment>
<dbReference type="RefSeq" id="WP_196291771.1">
    <property type="nucleotide sequence ID" value="NZ_JADQDM010000002.1"/>
</dbReference>
<evidence type="ECO:0000313" key="4">
    <source>
        <dbReference type="Proteomes" id="UP000618931"/>
    </source>
</evidence>
<reference evidence="3 4" key="1">
    <citation type="submission" date="2020-11" db="EMBL/GenBank/DDBJ databases">
        <authorList>
            <person name="Kim M.K."/>
        </authorList>
    </citation>
    <scope>NUCLEOTIDE SEQUENCE [LARGE SCALE GENOMIC DNA]</scope>
    <source>
        <strain evidence="3 4">BT662</strain>
    </source>
</reference>
<accession>A0ABS0I040</accession>
<evidence type="ECO:0000256" key="1">
    <source>
        <dbReference type="ARBA" id="ARBA00022603"/>
    </source>
</evidence>
<dbReference type="InterPro" id="IPR007213">
    <property type="entry name" value="Ppm1/Ppm2/Tcmp"/>
</dbReference>
<gene>
    <name evidence="3" type="ORF">I2H31_04240</name>
</gene>
<dbReference type="GO" id="GO:0008168">
    <property type="term" value="F:methyltransferase activity"/>
    <property type="evidence" value="ECO:0007669"/>
    <property type="project" value="UniProtKB-KW"/>
</dbReference>
<keyword evidence="2" id="KW-0808">Transferase</keyword>
<proteinExistence type="predicted"/>
<keyword evidence="4" id="KW-1185">Reference proteome</keyword>
<dbReference type="Pfam" id="PF04072">
    <property type="entry name" value="LCM"/>
    <property type="match status" value="1"/>
</dbReference>
<dbReference type="Proteomes" id="UP000618931">
    <property type="component" value="Unassembled WGS sequence"/>
</dbReference>
<evidence type="ECO:0000313" key="3">
    <source>
        <dbReference type="EMBL" id="MBF9220305.1"/>
    </source>
</evidence>
<dbReference type="GO" id="GO:0032259">
    <property type="term" value="P:methylation"/>
    <property type="evidence" value="ECO:0007669"/>
    <property type="project" value="UniProtKB-KW"/>
</dbReference>
<sequence length="289" mass="32810">MNPQPKDYSSISPSAKSLLLLKGHTNIPYAREMAALMQGAEVFDLDFEAKDFWFWMRVVHFELRYWSIDQLLQQAGHPNILELSSGYSFRGLALCAQEAGAHYIDTDLPEVVATKRDLLARLHLGKDLKSTFELLPLNALDEAEFNGVVQRFGPGPLSIVNEGLLMYLGPEEKARLCRTIHAVLTQRGGCWITADVYVKRPADVRVEIPQRDGERRFFEQHHIEENKFDSYEAARAFFAEQGFEVVAEAVPDYQALSVLPQLRAVLPEEARNRQGQPPKIQATWMLRAV</sequence>
<dbReference type="InterPro" id="IPR029063">
    <property type="entry name" value="SAM-dependent_MTases_sf"/>
</dbReference>
<evidence type="ECO:0000256" key="2">
    <source>
        <dbReference type="ARBA" id="ARBA00022679"/>
    </source>
</evidence>
<organism evidence="3 4">
    <name type="scientific">Hymenobacter ruricola</name>
    <dbReference type="NCBI Taxonomy" id="2791023"/>
    <lineage>
        <taxon>Bacteria</taxon>
        <taxon>Pseudomonadati</taxon>
        <taxon>Bacteroidota</taxon>
        <taxon>Cytophagia</taxon>
        <taxon>Cytophagales</taxon>
        <taxon>Hymenobacteraceae</taxon>
        <taxon>Hymenobacter</taxon>
    </lineage>
</organism>
<dbReference type="Gene3D" id="3.40.50.150">
    <property type="entry name" value="Vaccinia Virus protein VP39"/>
    <property type="match status" value="1"/>
</dbReference>
<protein>
    <submittedName>
        <fullName evidence="3">Class I SAM-dependent methyltransferase</fullName>
    </submittedName>
</protein>
<keyword evidence="1 3" id="KW-0489">Methyltransferase</keyword>
<name>A0ABS0I040_9BACT</name>
<dbReference type="SUPFAM" id="SSF53335">
    <property type="entry name" value="S-adenosyl-L-methionine-dependent methyltransferases"/>
    <property type="match status" value="1"/>
</dbReference>
<dbReference type="EMBL" id="JADQDM010000002">
    <property type="protein sequence ID" value="MBF9220305.1"/>
    <property type="molecule type" value="Genomic_DNA"/>
</dbReference>